<name>A0A3P7QDG8_CYLGO</name>
<reference evidence="2 3" key="1">
    <citation type="submission" date="2018-11" db="EMBL/GenBank/DDBJ databases">
        <authorList>
            <consortium name="Pathogen Informatics"/>
        </authorList>
    </citation>
    <scope>NUCLEOTIDE SEQUENCE [LARGE SCALE GENOMIC DNA]</scope>
</reference>
<evidence type="ECO:0000256" key="1">
    <source>
        <dbReference type="SAM" id="SignalP"/>
    </source>
</evidence>
<protein>
    <submittedName>
        <fullName evidence="2">Uncharacterized protein</fullName>
    </submittedName>
</protein>
<dbReference type="EMBL" id="UYRV01113759">
    <property type="protein sequence ID" value="VDN28449.1"/>
    <property type="molecule type" value="Genomic_DNA"/>
</dbReference>
<organism evidence="2 3">
    <name type="scientific">Cylicostephanus goldi</name>
    <name type="common">Nematode worm</name>
    <dbReference type="NCBI Taxonomy" id="71465"/>
    <lineage>
        <taxon>Eukaryota</taxon>
        <taxon>Metazoa</taxon>
        <taxon>Ecdysozoa</taxon>
        <taxon>Nematoda</taxon>
        <taxon>Chromadorea</taxon>
        <taxon>Rhabditida</taxon>
        <taxon>Rhabditina</taxon>
        <taxon>Rhabditomorpha</taxon>
        <taxon>Strongyloidea</taxon>
        <taxon>Strongylidae</taxon>
        <taxon>Cylicostephanus</taxon>
    </lineage>
</organism>
<feature type="signal peptide" evidence="1">
    <location>
        <begin position="1"/>
        <end position="21"/>
    </location>
</feature>
<proteinExistence type="predicted"/>
<feature type="chain" id="PRO_5018215291" evidence="1">
    <location>
        <begin position="22"/>
        <end position="51"/>
    </location>
</feature>
<sequence length="51" mass="4717">MSSSTLVSLLVVASSLDLSSACFASGVCGGGGGCAPPPPPVCGGGKSTPYS</sequence>
<evidence type="ECO:0000313" key="2">
    <source>
        <dbReference type="EMBL" id="VDN28449.1"/>
    </source>
</evidence>
<dbReference type="Proteomes" id="UP000271889">
    <property type="component" value="Unassembled WGS sequence"/>
</dbReference>
<dbReference type="AlphaFoldDB" id="A0A3P7QDG8"/>
<keyword evidence="1" id="KW-0732">Signal</keyword>
<accession>A0A3P7QDG8</accession>
<keyword evidence="3" id="KW-1185">Reference proteome</keyword>
<gene>
    <name evidence="2" type="ORF">CGOC_LOCUS10960</name>
</gene>
<evidence type="ECO:0000313" key="3">
    <source>
        <dbReference type="Proteomes" id="UP000271889"/>
    </source>
</evidence>